<reference evidence="2" key="2">
    <citation type="submission" date="2020-02" db="EMBL/GenBank/DDBJ databases">
        <authorList>
            <person name="Gilchrist C.L.M."/>
            <person name="Chooi Y.-H."/>
        </authorList>
    </citation>
    <scope>NUCLEOTIDE SEQUENCE</scope>
    <source>
        <strain evidence="2">MST-FP2251</strain>
    </source>
</reference>
<gene>
    <name evidence="2" type="ORF">FE257_012805</name>
</gene>
<evidence type="ECO:0000256" key="1">
    <source>
        <dbReference type="SAM" id="MobiDB-lite"/>
    </source>
</evidence>
<evidence type="ECO:0000313" key="2">
    <source>
        <dbReference type="EMBL" id="KAF9885599.1"/>
    </source>
</evidence>
<feature type="compositionally biased region" description="Polar residues" evidence="1">
    <location>
        <begin position="194"/>
        <end position="204"/>
    </location>
</feature>
<feature type="region of interest" description="Disordered" evidence="1">
    <location>
        <begin position="181"/>
        <end position="204"/>
    </location>
</feature>
<dbReference type="AlphaFoldDB" id="A0AAD4GPT6"/>
<proteinExistence type="predicted"/>
<comment type="caution">
    <text evidence="2">The sequence shown here is derived from an EMBL/GenBank/DDBJ whole genome shotgun (WGS) entry which is preliminary data.</text>
</comment>
<name>A0AAD4GPT6_ASPNN</name>
<dbReference type="Proteomes" id="UP001194746">
    <property type="component" value="Unassembled WGS sequence"/>
</dbReference>
<organism evidence="2 3">
    <name type="scientific">Aspergillus nanangensis</name>
    <dbReference type="NCBI Taxonomy" id="2582783"/>
    <lineage>
        <taxon>Eukaryota</taxon>
        <taxon>Fungi</taxon>
        <taxon>Dikarya</taxon>
        <taxon>Ascomycota</taxon>
        <taxon>Pezizomycotina</taxon>
        <taxon>Eurotiomycetes</taxon>
        <taxon>Eurotiomycetidae</taxon>
        <taxon>Eurotiales</taxon>
        <taxon>Aspergillaceae</taxon>
        <taxon>Aspergillus</taxon>
        <taxon>Aspergillus subgen. Circumdati</taxon>
    </lineage>
</organism>
<evidence type="ECO:0000313" key="3">
    <source>
        <dbReference type="Proteomes" id="UP001194746"/>
    </source>
</evidence>
<keyword evidence="3" id="KW-1185">Reference proteome</keyword>
<sequence>MSSLRAVHDRWKSNAWPTNITDAPDLPWSQIGSGREHLVQELEKLYWEGARDELENIIRTLQYWRDPQCADITPEGDEDDHIHGYETFLDQLSRPARDFAARYNVKSNPTNATWGNAFKAEAIREVVLDTIATRSSARVKAEVRRNVSNTPKLSGDQQKARILLQAAGLLDIDKVIEHRTPWHKSEKRPGIPQLSGSATSSSSDKLVPLKCTYCSTFITGSMFIKEKHLYAPDILCEPCYWSRHYGDASFKKSYKHAVSAEGSQNRLSGSEADAKREGLLATTGKAAGASSLSRIVSRIRRNSKIDSVSTSLQDPANPQDPASWQHAIADATVAQAMADKGIHPTFRDCAERYPYANVHMALRIGPLVIENGVSNTRAGALISLRELPVYLKRFTIRPTHQRALSIGSDLERHMWQHQRVVTNPPQYKVIMKQVVGAPFSGVLSEFIENDQEQEVIDLLIAASQQDFDSSTLSAAGKLKHLESHLTPVLDSLKTLLQSRLTIYLNRVVQRLLDPNRVITWNPVLNNCQNFCNSLLDQQLFAPMVNGPPHTLPGSSPLYLMSFVCPPPQGYPSNKVTSKFDVPYGFIEEYLLRFYFGRYNDADMIDTLQEYWHDWGAFRAPLYPHQDLFPWDCTEAYGKCPTKCGDCNLAKHLWAFPLDSWSFVTLHLQRDAPLYPPQPAKTTTTPTQHFLNNRLKVLHSSSTLHHVAAAMAKSPRFCESTAWLHSPDTSVQSVTTPSTTRVKMGGIHRAQPLSHYFESAHSDHFFLAPWAGQFADQQKSAYEARRNSRMQLADFTPPVPQQLNVYIKDKYLEDSKY</sequence>
<reference evidence="2" key="1">
    <citation type="journal article" date="2019" name="Beilstein J. Org. Chem.">
        <title>Nanangenines: drimane sesquiterpenoids as the dominant metabolite cohort of a novel Australian fungus, Aspergillus nanangensis.</title>
        <authorList>
            <person name="Lacey H.J."/>
            <person name="Gilchrist C.L.M."/>
            <person name="Crombie A."/>
            <person name="Kalaitzis J.A."/>
            <person name="Vuong D."/>
            <person name="Rutledge P.J."/>
            <person name="Turner P."/>
            <person name="Pitt J.I."/>
            <person name="Lacey E."/>
            <person name="Chooi Y.H."/>
            <person name="Piggott A.M."/>
        </authorList>
    </citation>
    <scope>NUCLEOTIDE SEQUENCE</scope>
    <source>
        <strain evidence="2">MST-FP2251</strain>
    </source>
</reference>
<dbReference type="EMBL" id="VCAU01000093">
    <property type="protein sequence ID" value="KAF9885599.1"/>
    <property type="molecule type" value="Genomic_DNA"/>
</dbReference>
<accession>A0AAD4GPT6</accession>
<protein>
    <submittedName>
        <fullName evidence="2">Uncharacterized protein</fullName>
    </submittedName>
</protein>